<dbReference type="GO" id="GO:0003677">
    <property type="term" value="F:DNA binding"/>
    <property type="evidence" value="ECO:0007669"/>
    <property type="project" value="InterPro"/>
</dbReference>
<dbReference type="InterPro" id="IPR050090">
    <property type="entry name" value="Tyrosine_recombinase_XerCD"/>
</dbReference>
<accession>A0A4R5VWB9</accession>
<reference evidence="4 5" key="1">
    <citation type="submission" date="2019-03" db="EMBL/GenBank/DDBJ databases">
        <title>Sapientia aquatica gen. nov., sp. nov., isolated from a crater lake.</title>
        <authorList>
            <person name="Felfoldi T."/>
            <person name="Szabo A."/>
            <person name="Toth E."/>
            <person name="Schumann P."/>
            <person name="Keki Z."/>
            <person name="Marialigeti K."/>
            <person name="Mathe I."/>
        </authorList>
    </citation>
    <scope>NUCLEOTIDE SEQUENCE [LARGE SCALE GENOMIC DNA]</scope>
    <source>
        <strain evidence="4 5">SA-152</strain>
    </source>
</reference>
<keyword evidence="5" id="KW-1185">Reference proteome</keyword>
<evidence type="ECO:0000313" key="5">
    <source>
        <dbReference type="Proteomes" id="UP000294829"/>
    </source>
</evidence>
<sequence length="348" mass="38907">MALIKRGDIYHVRAQVAGVMIARSTKTKNKRIAEQLEAKWISEVHSEVVVANRMPITFEKAVIKYAESRRGTRVHHTIASKFKLFNVFANRTLHEIKAAEVTTAACDLVSVTGYAINTVNVSILYWNALQNFCIKNGYTPGPKIKRLAGAKGRIRFLSDEEVTKLMKELDPANPFYRKKAYAQESYDFTVALLHTGARDQEICTLKLSQIDLGNNTITIHRSKGGTDTTITMSNTLREVVLRRIATSKVPNIGKTLHGRADEVHLFPERCKLTKHGNVMFIDACERIGITDVSLHTLRHTFACKLLRNGLSLNEVQHALGHKNIASTMCYAHIAPNLTGNRIAAVFNT</sequence>
<dbReference type="Gene3D" id="1.10.443.10">
    <property type="entry name" value="Intergrase catalytic core"/>
    <property type="match status" value="1"/>
</dbReference>
<dbReference type="GO" id="GO:0006310">
    <property type="term" value="P:DNA recombination"/>
    <property type="evidence" value="ECO:0007669"/>
    <property type="project" value="UniProtKB-KW"/>
</dbReference>
<dbReference type="EMBL" id="SMYL01000009">
    <property type="protein sequence ID" value="TDK63539.1"/>
    <property type="molecule type" value="Genomic_DNA"/>
</dbReference>
<dbReference type="InterPro" id="IPR013762">
    <property type="entry name" value="Integrase-like_cat_sf"/>
</dbReference>
<dbReference type="Pfam" id="PF00589">
    <property type="entry name" value="Phage_integrase"/>
    <property type="match status" value="1"/>
</dbReference>
<dbReference type="PANTHER" id="PTHR30349:SF64">
    <property type="entry name" value="PROPHAGE INTEGRASE INTD-RELATED"/>
    <property type="match status" value="1"/>
</dbReference>
<dbReference type="AlphaFoldDB" id="A0A4R5VWB9"/>
<evidence type="ECO:0000256" key="1">
    <source>
        <dbReference type="ARBA" id="ARBA00022908"/>
    </source>
</evidence>
<evidence type="ECO:0000256" key="2">
    <source>
        <dbReference type="ARBA" id="ARBA00023172"/>
    </source>
</evidence>
<dbReference type="PROSITE" id="PS51898">
    <property type="entry name" value="TYR_RECOMBINASE"/>
    <property type="match status" value="1"/>
</dbReference>
<gene>
    <name evidence="4" type="ORF">E2I14_15170</name>
</gene>
<evidence type="ECO:0000259" key="3">
    <source>
        <dbReference type="PROSITE" id="PS51898"/>
    </source>
</evidence>
<feature type="domain" description="Tyr recombinase" evidence="3">
    <location>
        <begin position="152"/>
        <end position="347"/>
    </location>
</feature>
<dbReference type="Proteomes" id="UP000294829">
    <property type="component" value="Unassembled WGS sequence"/>
</dbReference>
<dbReference type="OrthoDB" id="9784724at2"/>
<comment type="caution">
    <text evidence="4">The sequence shown here is derived from an EMBL/GenBank/DDBJ whole genome shotgun (WGS) entry which is preliminary data.</text>
</comment>
<dbReference type="GO" id="GO:0015074">
    <property type="term" value="P:DNA integration"/>
    <property type="evidence" value="ECO:0007669"/>
    <property type="project" value="UniProtKB-KW"/>
</dbReference>
<keyword evidence="2" id="KW-0233">DNA recombination</keyword>
<dbReference type="CDD" id="cd00796">
    <property type="entry name" value="INT_Rci_Hp1_C"/>
    <property type="match status" value="1"/>
</dbReference>
<dbReference type="SUPFAM" id="SSF56349">
    <property type="entry name" value="DNA breaking-rejoining enzymes"/>
    <property type="match status" value="1"/>
</dbReference>
<keyword evidence="1" id="KW-0229">DNA integration</keyword>
<dbReference type="InterPro" id="IPR011010">
    <property type="entry name" value="DNA_brk_join_enz"/>
</dbReference>
<organism evidence="4 5">
    <name type="scientific">Sapientia aquatica</name>
    <dbReference type="NCBI Taxonomy" id="1549640"/>
    <lineage>
        <taxon>Bacteria</taxon>
        <taxon>Pseudomonadati</taxon>
        <taxon>Pseudomonadota</taxon>
        <taxon>Betaproteobacteria</taxon>
        <taxon>Burkholderiales</taxon>
        <taxon>Oxalobacteraceae</taxon>
        <taxon>Sapientia</taxon>
    </lineage>
</organism>
<dbReference type="InterPro" id="IPR002104">
    <property type="entry name" value="Integrase_catalytic"/>
</dbReference>
<proteinExistence type="predicted"/>
<name>A0A4R5VWB9_9BURK</name>
<dbReference type="PANTHER" id="PTHR30349">
    <property type="entry name" value="PHAGE INTEGRASE-RELATED"/>
    <property type="match status" value="1"/>
</dbReference>
<protein>
    <submittedName>
        <fullName evidence="4">Site-specific integrase</fullName>
    </submittedName>
</protein>
<evidence type="ECO:0000313" key="4">
    <source>
        <dbReference type="EMBL" id="TDK63539.1"/>
    </source>
</evidence>
<dbReference type="RefSeq" id="WP_133330036.1">
    <property type="nucleotide sequence ID" value="NZ_SMYL01000009.1"/>
</dbReference>